<dbReference type="PANTHER" id="PTHR43792">
    <property type="entry name" value="GNAT FAMILY, PUTATIVE (AFU_ORTHOLOGUE AFUA_3G00765)-RELATED-RELATED"/>
    <property type="match status" value="1"/>
</dbReference>
<accession>A0A8S5NNG8</accession>
<organism evidence="2">
    <name type="scientific">Siphoviridae sp. ct1is2</name>
    <dbReference type="NCBI Taxonomy" id="2826273"/>
    <lineage>
        <taxon>Viruses</taxon>
        <taxon>Duplodnaviria</taxon>
        <taxon>Heunggongvirae</taxon>
        <taxon>Uroviricota</taxon>
        <taxon>Caudoviricetes</taxon>
    </lineage>
</organism>
<name>A0A8S5NNG8_9CAUD</name>
<dbReference type="EMBL" id="BK015204">
    <property type="protein sequence ID" value="DAD95818.1"/>
    <property type="molecule type" value="Genomic_DNA"/>
</dbReference>
<dbReference type="SUPFAM" id="SSF55729">
    <property type="entry name" value="Acyl-CoA N-acyltransferases (Nat)"/>
    <property type="match status" value="1"/>
</dbReference>
<reference evidence="2" key="1">
    <citation type="journal article" date="2021" name="Proc. Natl. Acad. Sci. U.S.A.">
        <title>A Catalog of Tens of Thousands of Viruses from Human Metagenomes Reveals Hidden Associations with Chronic Diseases.</title>
        <authorList>
            <person name="Tisza M.J."/>
            <person name="Buck C.B."/>
        </authorList>
    </citation>
    <scope>NUCLEOTIDE SEQUENCE</scope>
    <source>
        <strain evidence="2">Ct1is2</strain>
    </source>
</reference>
<dbReference type="PROSITE" id="PS51186">
    <property type="entry name" value="GNAT"/>
    <property type="match status" value="1"/>
</dbReference>
<proteinExistence type="predicted"/>
<evidence type="ECO:0000313" key="2">
    <source>
        <dbReference type="EMBL" id="DAD95818.1"/>
    </source>
</evidence>
<dbReference type="Pfam" id="PF13302">
    <property type="entry name" value="Acetyltransf_3"/>
    <property type="match status" value="1"/>
</dbReference>
<dbReference type="Gene3D" id="3.40.630.30">
    <property type="match status" value="1"/>
</dbReference>
<feature type="domain" description="N-acetyltransferase" evidence="1">
    <location>
        <begin position="8"/>
        <end position="167"/>
    </location>
</feature>
<dbReference type="GO" id="GO:0016747">
    <property type="term" value="F:acyltransferase activity, transferring groups other than amino-acyl groups"/>
    <property type="evidence" value="ECO:0007669"/>
    <property type="project" value="InterPro"/>
</dbReference>
<sequence length="172" mass="20216">MIIETPRLILRRMEKSDLDDLHLIFSDPESMKHYPKPFSREKSMQWIEWNLENYLKLGFGLWAVILKQNNLFIGDCGITMQQIDGQLLPEIGYHINKLYTRNGYATEAAKACRDYAFNVLKFPEIYSYMKYSNIASQRVAENLGMKLVSELNDDINITTKVYSLSFDEYHNR</sequence>
<dbReference type="InterPro" id="IPR051531">
    <property type="entry name" value="N-acetyltransferase"/>
</dbReference>
<dbReference type="InterPro" id="IPR000182">
    <property type="entry name" value="GNAT_dom"/>
</dbReference>
<evidence type="ECO:0000259" key="1">
    <source>
        <dbReference type="PROSITE" id="PS51186"/>
    </source>
</evidence>
<protein>
    <submittedName>
        <fullName evidence="2">Acetyltransferase domain containing protein</fullName>
    </submittedName>
</protein>
<dbReference type="InterPro" id="IPR016181">
    <property type="entry name" value="Acyl_CoA_acyltransferase"/>
</dbReference>
<dbReference type="PANTHER" id="PTHR43792:SF1">
    <property type="entry name" value="N-ACETYLTRANSFERASE DOMAIN-CONTAINING PROTEIN"/>
    <property type="match status" value="1"/>
</dbReference>